<feature type="domain" description="Helicase C-terminal" evidence="12">
    <location>
        <begin position="488"/>
        <end position="644"/>
    </location>
</feature>
<dbReference type="PANTHER" id="PTHR45623">
    <property type="entry name" value="CHROMODOMAIN-HELICASE-DNA-BINDING PROTEIN 3-RELATED-RELATED"/>
    <property type="match status" value="1"/>
</dbReference>
<evidence type="ECO:0000256" key="3">
    <source>
        <dbReference type="ARBA" id="ARBA00022741"/>
    </source>
</evidence>
<dbReference type="GO" id="GO:0016887">
    <property type="term" value="F:ATP hydrolysis activity"/>
    <property type="evidence" value="ECO:0007669"/>
    <property type="project" value="TreeGrafter"/>
</dbReference>
<dbReference type="Pfam" id="PF00385">
    <property type="entry name" value="Chromo"/>
    <property type="match status" value="1"/>
</dbReference>
<dbReference type="OrthoDB" id="5857104at2759"/>
<dbReference type="GO" id="GO:0005524">
    <property type="term" value="F:ATP binding"/>
    <property type="evidence" value="ECO:0007669"/>
    <property type="project" value="UniProtKB-KW"/>
</dbReference>
<dbReference type="InterPro" id="IPR055197">
    <property type="entry name" value="PHDvar_NSD"/>
</dbReference>
<dbReference type="PROSITE" id="PS00598">
    <property type="entry name" value="CHROMO_1"/>
    <property type="match status" value="1"/>
</dbReference>
<keyword evidence="5" id="KW-0067">ATP-binding</keyword>
<dbReference type="SMART" id="SM00298">
    <property type="entry name" value="CHROMO"/>
    <property type="match status" value="1"/>
</dbReference>
<evidence type="ECO:0000256" key="1">
    <source>
        <dbReference type="ARBA" id="ARBA00004123"/>
    </source>
</evidence>
<dbReference type="Pfam" id="PF22908">
    <property type="entry name" value="PHD_NSD"/>
    <property type="match status" value="1"/>
</dbReference>
<feature type="domain" description="Chromo" evidence="10">
    <location>
        <begin position="56"/>
        <end position="134"/>
    </location>
</feature>
<evidence type="ECO:0000256" key="5">
    <source>
        <dbReference type="ARBA" id="ARBA00022840"/>
    </source>
</evidence>
<dbReference type="Pfam" id="PF23004">
    <property type="entry name" value="PHDvar_NSD"/>
    <property type="match status" value="1"/>
</dbReference>
<keyword evidence="3" id="KW-0547">Nucleotide-binding</keyword>
<keyword evidence="2" id="KW-0677">Repeat</keyword>
<name>D8M083_BLAHO</name>
<dbReference type="GO" id="GO:0003677">
    <property type="term" value="F:DNA binding"/>
    <property type="evidence" value="ECO:0007669"/>
    <property type="project" value="TreeGrafter"/>
</dbReference>
<dbReference type="Gene3D" id="2.40.50.40">
    <property type="match status" value="1"/>
</dbReference>
<gene>
    <name evidence="13" type="ORF">GSBLH_T00001636001</name>
</gene>
<dbReference type="AlphaFoldDB" id="D8M083"/>
<dbReference type="Pfam" id="PF00271">
    <property type="entry name" value="Helicase_C"/>
    <property type="match status" value="1"/>
</dbReference>
<evidence type="ECO:0000313" key="13">
    <source>
        <dbReference type="EMBL" id="CBK21472.2"/>
    </source>
</evidence>
<dbReference type="CDD" id="cd17995">
    <property type="entry name" value="DEXHc_CHD6_7_8_9"/>
    <property type="match status" value="1"/>
</dbReference>
<comment type="subcellular location">
    <subcellularLocation>
        <location evidence="1">Nucleus</location>
    </subcellularLocation>
</comment>
<keyword evidence="4" id="KW-0378">Hydrolase</keyword>
<sequence>MHLSWLSFDTLVHDNPPHGKSRLYRFVKMLPRDEDGFIIEYPPNTPEDQYYNPNFCEVERVVACSLDWDNDTLMRVNGRYLVKWSDLSYKDCTWESPETISDEMIKDYEARQVIAPRKLQPLKTKAERVAQGEKSILHFKDNKTLRPYQWEGFRWLKDNYNQGKNSILADEMGLGKTIQVISLMEHIIHNMETQQPILVIAPLSTLGFWRREIESWTTLNVVMYHDNEGGKDIRHLIERYEFYYTRKQLPVPPPFPVYKFDILLTTYEIANTDVDELRNIRWSLVVVDEAQRMKNKSGKLQQTLHQIHWQQCVLLTGTPLQNNMLELWTLLNFVAPQTFPSSTEFLQQYGDLHNQSQVASLQRLLVTYVLRRLKEDVEDSIPPKEETIIDIELTTKQKTFYRAIYDHNRDFFIHGYIRSGNGVSRVSGNSRGPRLVSMEMQFRKCCNHPYMLEGVEEMESEELKKAEEMEFKDLTKHPLVQSSGKMVLLHKLLGKLKAEGHRVLIFSQFTTMLDILERYLRLAGLSYTRIDGSVRGNAREEAIRTFNDENSNMFCFLLSTRAGGVGITLTTADTVIIFDSDWNPQNDVQAQARCHRIGQTKAVRVYRLITRGTYEAAMFQRASLKLGLEQAVMANSSTWLKNISADVVETLLKEGAYSAFLEDKEGEERSRVFCESNINELLEKQSRVITYDKSSVTSLFNKASFVSTQSDSKLDINDPLFWKKIYGEDTRETVLERLEDGRATKDEETKAAYIQELMTMGEETIQQKLSGENVPEWYQVLHSALKQVTIMTEQFSQQDRAKAQHMLQEVERPSRKRKHVPQAVVPDDSYSMNDPDYNTNGKSDLDDEVCCKCYRDYCLIRCTGPCRRCFHPECTESRVGLAWSERLDPPLRKKRETWQCSDCLNHRYTCCLCQKEGYDANYYQKLVDEGQIEEGSDVQMQKIRAKRRKAKHKAGDDDYDAYGSHFSSRGKKKQNPLVYNPNVVFKCLVKSCGRFYHVNCIQNMEYGSKEHFSDLTHFRCPAHFCCECHETGNTKHLVQCVMCYKAIHVSCLTLENGFRISKLYYVCNSHSVPKGLSSWDAKKKQANADDASFGSDRRRDDTYHRRPSRASSQKQVYEPIQYVVPIEQYKGDWCRYCGARRSSGFMKGPWGPKTLCVVHYVAWFRSKKLDLSAYVGLWSGNEE</sequence>
<dbReference type="Gene3D" id="3.40.50.10810">
    <property type="entry name" value="Tandem AAA-ATPase domain"/>
    <property type="match status" value="1"/>
</dbReference>
<dbReference type="InterPro" id="IPR023779">
    <property type="entry name" value="Chromodomain_CS"/>
</dbReference>
<dbReference type="GO" id="GO:0000785">
    <property type="term" value="C:chromatin"/>
    <property type="evidence" value="ECO:0007669"/>
    <property type="project" value="TreeGrafter"/>
</dbReference>
<dbReference type="SUPFAM" id="SSF52540">
    <property type="entry name" value="P-loop containing nucleoside triphosphate hydrolases"/>
    <property type="match status" value="2"/>
</dbReference>
<feature type="compositionally biased region" description="Basic and acidic residues" evidence="9">
    <location>
        <begin position="1095"/>
        <end position="1104"/>
    </location>
</feature>
<dbReference type="PROSITE" id="PS51192">
    <property type="entry name" value="HELICASE_ATP_BIND_1"/>
    <property type="match status" value="1"/>
</dbReference>
<dbReference type="PROSITE" id="PS50013">
    <property type="entry name" value="CHROMO_2"/>
    <property type="match status" value="1"/>
</dbReference>
<evidence type="ECO:0000259" key="10">
    <source>
        <dbReference type="PROSITE" id="PS50013"/>
    </source>
</evidence>
<dbReference type="Gene3D" id="3.40.50.300">
    <property type="entry name" value="P-loop containing nucleotide triphosphate hydrolases"/>
    <property type="match status" value="1"/>
</dbReference>
<evidence type="ECO:0000259" key="11">
    <source>
        <dbReference type="PROSITE" id="PS51192"/>
    </source>
</evidence>
<dbReference type="InterPro" id="IPR014001">
    <property type="entry name" value="Helicase_ATP-bd"/>
</dbReference>
<dbReference type="GO" id="GO:0003682">
    <property type="term" value="F:chromatin binding"/>
    <property type="evidence" value="ECO:0007669"/>
    <property type="project" value="TreeGrafter"/>
</dbReference>
<evidence type="ECO:0000256" key="4">
    <source>
        <dbReference type="ARBA" id="ARBA00022801"/>
    </source>
</evidence>
<dbReference type="Pfam" id="PF00176">
    <property type="entry name" value="SNF2-rel_dom"/>
    <property type="match status" value="1"/>
</dbReference>
<dbReference type="EMBL" id="FN668642">
    <property type="protein sequence ID" value="CBK21472.2"/>
    <property type="molecule type" value="Genomic_DNA"/>
</dbReference>
<dbReference type="CDD" id="cd18793">
    <property type="entry name" value="SF2_C_SNF"/>
    <property type="match status" value="1"/>
</dbReference>
<dbReference type="PROSITE" id="PS51194">
    <property type="entry name" value="HELICASE_CTER"/>
    <property type="match status" value="1"/>
</dbReference>
<feature type="domain" description="Helicase ATP-binding" evidence="11">
    <location>
        <begin position="157"/>
        <end position="337"/>
    </location>
</feature>
<dbReference type="Proteomes" id="UP000008312">
    <property type="component" value="Unassembled WGS sequence"/>
</dbReference>
<dbReference type="RefSeq" id="XP_012895520.1">
    <property type="nucleotide sequence ID" value="XM_013040066.1"/>
</dbReference>
<reference evidence="13" key="1">
    <citation type="submission" date="2010-02" db="EMBL/GenBank/DDBJ databases">
        <title>Sequencing and annotation of the Blastocystis hominis genome.</title>
        <authorList>
            <person name="Wincker P."/>
        </authorList>
    </citation>
    <scope>NUCLEOTIDE SEQUENCE</scope>
    <source>
        <strain evidence="13">Singapore isolate B</strain>
    </source>
</reference>
<keyword evidence="14" id="KW-1185">Reference proteome</keyword>
<feature type="region of interest" description="Disordered" evidence="9">
    <location>
        <begin position="1087"/>
        <end position="1114"/>
    </location>
</feature>
<dbReference type="PANTHER" id="PTHR45623:SF11">
    <property type="entry name" value="KISMET, ISOFORM C"/>
    <property type="match status" value="1"/>
</dbReference>
<dbReference type="OMA" id="RTQCRQY"/>
<dbReference type="InterPro" id="IPR049730">
    <property type="entry name" value="SNF2/RAD54-like_C"/>
</dbReference>
<dbReference type="GeneID" id="24918873"/>
<dbReference type="InterPro" id="IPR023780">
    <property type="entry name" value="Chromo_domain"/>
</dbReference>
<dbReference type="Gene3D" id="3.30.40.10">
    <property type="entry name" value="Zinc/RING finger domain, C3HC4 (zinc finger)"/>
    <property type="match status" value="1"/>
</dbReference>
<accession>D8M083</accession>
<evidence type="ECO:0000259" key="12">
    <source>
        <dbReference type="PROSITE" id="PS51194"/>
    </source>
</evidence>
<dbReference type="InterPro" id="IPR000953">
    <property type="entry name" value="Chromo/chromo_shadow_dom"/>
</dbReference>
<dbReference type="InterPro" id="IPR038718">
    <property type="entry name" value="SNF2-like_sf"/>
</dbReference>
<proteinExistence type="predicted"/>
<dbReference type="CDD" id="cd15565">
    <property type="entry name" value="PHD2_NSD"/>
    <property type="match status" value="1"/>
</dbReference>
<keyword evidence="7" id="KW-0804">Transcription</keyword>
<dbReference type="InterPro" id="IPR016197">
    <property type="entry name" value="Chromo-like_dom_sf"/>
</dbReference>
<dbReference type="InterPro" id="IPR001650">
    <property type="entry name" value="Helicase_C-like"/>
</dbReference>
<keyword evidence="6" id="KW-0805">Transcription regulation</keyword>
<evidence type="ECO:0000256" key="8">
    <source>
        <dbReference type="ARBA" id="ARBA00023242"/>
    </source>
</evidence>
<dbReference type="InterPro" id="IPR000330">
    <property type="entry name" value="SNF2_N"/>
</dbReference>
<dbReference type="SMART" id="SM00487">
    <property type="entry name" value="DEXDc"/>
    <property type="match status" value="1"/>
</dbReference>
<dbReference type="GO" id="GO:0005634">
    <property type="term" value="C:nucleus"/>
    <property type="evidence" value="ECO:0007669"/>
    <property type="project" value="UniProtKB-SubCell"/>
</dbReference>
<evidence type="ECO:0000313" key="14">
    <source>
        <dbReference type="Proteomes" id="UP000008312"/>
    </source>
</evidence>
<dbReference type="GO" id="GO:0140658">
    <property type="term" value="F:ATP-dependent chromatin remodeler activity"/>
    <property type="evidence" value="ECO:0007669"/>
    <property type="project" value="TreeGrafter"/>
</dbReference>
<dbReference type="InParanoid" id="D8M083"/>
<organism evidence="13">
    <name type="scientific">Blastocystis hominis</name>
    <dbReference type="NCBI Taxonomy" id="12968"/>
    <lineage>
        <taxon>Eukaryota</taxon>
        <taxon>Sar</taxon>
        <taxon>Stramenopiles</taxon>
        <taxon>Bigyra</taxon>
        <taxon>Opalozoa</taxon>
        <taxon>Opalinata</taxon>
        <taxon>Blastocystidae</taxon>
        <taxon>Blastocystis</taxon>
    </lineage>
</organism>
<dbReference type="InterPro" id="IPR027417">
    <property type="entry name" value="P-loop_NTPase"/>
</dbReference>
<dbReference type="SMART" id="SM00490">
    <property type="entry name" value="HELICc"/>
    <property type="match status" value="1"/>
</dbReference>
<evidence type="ECO:0000256" key="7">
    <source>
        <dbReference type="ARBA" id="ARBA00023163"/>
    </source>
</evidence>
<evidence type="ECO:0000256" key="9">
    <source>
        <dbReference type="SAM" id="MobiDB-lite"/>
    </source>
</evidence>
<evidence type="ECO:0000256" key="2">
    <source>
        <dbReference type="ARBA" id="ARBA00022737"/>
    </source>
</evidence>
<dbReference type="InterPro" id="IPR013083">
    <property type="entry name" value="Znf_RING/FYVE/PHD"/>
</dbReference>
<evidence type="ECO:0000256" key="6">
    <source>
        <dbReference type="ARBA" id="ARBA00023015"/>
    </source>
</evidence>
<dbReference type="GO" id="GO:0042393">
    <property type="term" value="F:histone binding"/>
    <property type="evidence" value="ECO:0007669"/>
    <property type="project" value="TreeGrafter"/>
</dbReference>
<keyword evidence="8" id="KW-0539">Nucleus</keyword>
<feature type="region of interest" description="Disordered" evidence="9">
    <location>
        <begin position="811"/>
        <end position="835"/>
    </location>
</feature>
<protein>
    <submittedName>
        <fullName evidence="13">Uncharacterized protein</fullName>
    </submittedName>
</protein>
<dbReference type="SUPFAM" id="SSF54160">
    <property type="entry name" value="Chromo domain-like"/>
    <property type="match status" value="1"/>
</dbReference>
<dbReference type="InterPro" id="IPR055198">
    <property type="entry name" value="NSD_PHD"/>
</dbReference>